<dbReference type="SUPFAM" id="SSF101898">
    <property type="entry name" value="NHL repeat"/>
    <property type="match status" value="1"/>
</dbReference>
<dbReference type="PROSITE" id="PS51125">
    <property type="entry name" value="NHL"/>
    <property type="match status" value="3"/>
</dbReference>
<proteinExistence type="predicted"/>
<evidence type="ECO:0000256" key="1">
    <source>
        <dbReference type="ARBA" id="ARBA00022737"/>
    </source>
</evidence>
<dbReference type="Gene3D" id="2.120.10.30">
    <property type="entry name" value="TolB, C-terminal domain"/>
    <property type="match status" value="3"/>
</dbReference>
<reference evidence="6" key="1">
    <citation type="submission" date="2016-10" db="EMBL/GenBank/DDBJ databases">
        <authorList>
            <person name="Varghese N."/>
            <person name="Submissions S."/>
        </authorList>
    </citation>
    <scope>NUCLEOTIDE SEQUENCE [LARGE SCALE GENOMIC DNA]</scope>
    <source>
        <strain evidence="6">OK042</strain>
    </source>
</reference>
<dbReference type="PANTHER" id="PTHR13833">
    <property type="match status" value="1"/>
</dbReference>
<keyword evidence="1" id="KW-0677">Repeat</keyword>
<dbReference type="EMBL" id="FORT01000013">
    <property type="protein sequence ID" value="SFK42881.1"/>
    <property type="molecule type" value="Genomic_DNA"/>
</dbReference>
<dbReference type="Proteomes" id="UP000198915">
    <property type="component" value="Unassembled WGS sequence"/>
</dbReference>
<protein>
    <submittedName>
        <fullName evidence="5">NHL repeat-containing protein</fullName>
    </submittedName>
</protein>
<keyword evidence="6" id="KW-1185">Reference proteome</keyword>
<dbReference type="Pfam" id="PF01436">
    <property type="entry name" value="NHL"/>
    <property type="match status" value="4"/>
</dbReference>
<feature type="repeat" description="NHL" evidence="2">
    <location>
        <begin position="170"/>
        <end position="208"/>
    </location>
</feature>
<gene>
    <name evidence="5" type="ORF">SAMN05518846_11366</name>
</gene>
<feature type="repeat" description="NHL" evidence="2">
    <location>
        <begin position="245"/>
        <end position="275"/>
    </location>
</feature>
<feature type="repeat" description="NHL" evidence="2">
    <location>
        <begin position="124"/>
        <end position="154"/>
    </location>
</feature>
<organism evidence="5 6">
    <name type="scientific">Brevibacillus centrosporus</name>
    <dbReference type="NCBI Taxonomy" id="54910"/>
    <lineage>
        <taxon>Bacteria</taxon>
        <taxon>Bacillati</taxon>
        <taxon>Bacillota</taxon>
        <taxon>Bacilli</taxon>
        <taxon>Bacillales</taxon>
        <taxon>Paenibacillaceae</taxon>
        <taxon>Brevibacillus</taxon>
    </lineage>
</organism>
<feature type="region of interest" description="Disordered" evidence="3">
    <location>
        <begin position="38"/>
        <end position="64"/>
    </location>
</feature>
<accession>A0A1I3ZGP7</accession>
<evidence type="ECO:0000313" key="6">
    <source>
        <dbReference type="Proteomes" id="UP000198915"/>
    </source>
</evidence>
<evidence type="ECO:0000256" key="4">
    <source>
        <dbReference type="SAM" id="SignalP"/>
    </source>
</evidence>
<feature type="chain" id="PRO_5011527066" evidence="4">
    <location>
        <begin position="29"/>
        <end position="401"/>
    </location>
</feature>
<feature type="signal peptide" evidence="4">
    <location>
        <begin position="1"/>
        <end position="28"/>
    </location>
</feature>
<evidence type="ECO:0000313" key="5">
    <source>
        <dbReference type="EMBL" id="SFK42881.1"/>
    </source>
</evidence>
<dbReference type="RefSeq" id="WP_092272709.1">
    <property type="nucleotide sequence ID" value="NZ_BJOE01000022.1"/>
</dbReference>
<name>A0A1I3ZGP7_9BACL</name>
<dbReference type="PANTHER" id="PTHR13833:SF71">
    <property type="entry name" value="NHL DOMAIN-CONTAINING PROTEIN"/>
    <property type="match status" value="1"/>
</dbReference>
<keyword evidence="4" id="KW-0732">Signal</keyword>
<dbReference type="AlphaFoldDB" id="A0A1I3ZGP7"/>
<sequence>MKPTKRTNWMAPLLISLLTIQMATPALAEDSVQTSPATQSVSVKAGNGQFGEDNGPAHSASFRSPMGIALHPDGSVYIADTKSHLIRKLFQESLSTYAGFTFSQDASGYPVSTLYDGSANLSVFQDPQGLALDASGNLFVADTGNHAVRKITVQGVTTIAGDGVMGSRDGKTGSAARLHSPADVAVAPDGTVYVADTLNHVIRKIATDGKVTTLNSPSTRVVELSPGNVEPAGDFQDGPLATSKFNEPSGICIDAKGNLYVSDTGNQRIRYIDLQQNTVSTVAGITSTKYEPSSLYMAGGYTDGAAETAQFQFPRGLALTADGGLVIADSQNRVIRYLRDGIVTTLSAVNGTAQTVSQTGFFAPSATAPLQLPVDVAVDASGAIWVVDVFGNTILQLQIKK</sequence>
<dbReference type="STRING" id="1884381.SAMN05518846_11366"/>
<dbReference type="InterPro" id="IPR011042">
    <property type="entry name" value="6-blade_b-propeller_TolB-like"/>
</dbReference>
<evidence type="ECO:0000256" key="3">
    <source>
        <dbReference type="SAM" id="MobiDB-lite"/>
    </source>
</evidence>
<dbReference type="InterPro" id="IPR001258">
    <property type="entry name" value="NHL_repeat"/>
</dbReference>
<evidence type="ECO:0000256" key="2">
    <source>
        <dbReference type="PROSITE-ProRule" id="PRU00504"/>
    </source>
</evidence>